<dbReference type="Proteomes" id="UP000695000">
    <property type="component" value="Unplaced"/>
</dbReference>
<sequence length="245" mass="27516">PFRVEKSHYRRVIISSTLGPPELTSPYLSFFVFFIYLIVLSLTVLSFSFICSDLKAALKCIHSYTRMCMNLQHRKHFRELFHSTGVMVHELCNNSTYQEEYLKYAPCMKEVAAENEVCFSRYSTAMTSISSNAPQIQNESEPNSIFQKKKREAADEGIKSVCCTFREYVDCSTHTMRRACGEDAALFSRNFLDRMSSSMIKLHCSSYGSRQCGLGSGAGLSATRASLVSVAASAVLALLLRFSMS</sequence>
<dbReference type="GeneID" id="108556823"/>
<feature type="non-terminal residue" evidence="3">
    <location>
        <position position="1"/>
    </location>
</feature>
<keyword evidence="1" id="KW-0812">Transmembrane</keyword>
<accession>A0ABM1M1Y7</accession>
<keyword evidence="1" id="KW-1133">Transmembrane helix</keyword>
<dbReference type="RefSeq" id="XP_017768587.1">
    <property type="nucleotide sequence ID" value="XM_017913098.1"/>
</dbReference>
<name>A0ABM1M1Y7_NICVS</name>
<keyword evidence="2" id="KW-1185">Reference proteome</keyword>
<keyword evidence="1" id="KW-0472">Membrane</keyword>
<dbReference type="PANTHER" id="PTHR33964">
    <property type="entry name" value="RE45066P-RELATED"/>
    <property type="match status" value="1"/>
</dbReference>
<organism evidence="2 3">
    <name type="scientific">Nicrophorus vespilloides</name>
    <name type="common">Boreal carrion beetle</name>
    <dbReference type="NCBI Taxonomy" id="110193"/>
    <lineage>
        <taxon>Eukaryota</taxon>
        <taxon>Metazoa</taxon>
        <taxon>Ecdysozoa</taxon>
        <taxon>Arthropoda</taxon>
        <taxon>Hexapoda</taxon>
        <taxon>Insecta</taxon>
        <taxon>Pterygota</taxon>
        <taxon>Neoptera</taxon>
        <taxon>Endopterygota</taxon>
        <taxon>Coleoptera</taxon>
        <taxon>Polyphaga</taxon>
        <taxon>Staphyliniformia</taxon>
        <taxon>Silphidae</taxon>
        <taxon>Nicrophorinae</taxon>
        <taxon>Nicrophorus</taxon>
    </lineage>
</organism>
<evidence type="ECO:0000313" key="3">
    <source>
        <dbReference type="RefSeq" id="XP_017768587.1"/>
    </source>
</evidence>
<protein>
    <submittedName>
        <fullName evidence="3">Uncharacterized protein LOC108556823</fullName>
    </submittedName>
</protein>
<evidence type="ECO:0000256" key="1">
    <source>
        <dbReference type="SAM" id="Phobius"/>
    </source>
</evidence>
<feature type="transmembrane region" description="Helical" evidence="1">
    <location>
        <begin position="27"/>
        <end position="50"/>
    </location>
</feature>
<gene>
    <name evidence="3" type="primary">LOC108556823</name>
</gene>
<dbReference type="PANTHER" id="PTHR33964:SF1">
    <property type="entry name" value="RE45066P"/>
    <property type="match status" value="1"/>
</dbReference>
<reference evidence="3" key="1">
    <citation type="submission" date="2025-08" db="UniProtKB">
        <authorList>
            <consortium name="RefSeq"/>
        </authorList>
    </citation>
    <scope>IDENTIFICATION</scope>
    <source>
        <tissue evidence="3">Whole Larva</tissue>
    </source>
</reference>
<evidence type="ECO:0000313" key="2">
    <source>
        <dbReference type="Proteomes" id="UP000695000"/>
    </source>
</evidence>
<proteinExistence type="predicted"/>